<dbReference type="InterPro" id="IPR010054">
    <property type="entry name" value="Type2_sec_GspG"/>
</dbReference>
<sequence length="151" mass="16667">MTEQERLEKRKAQAGFTLLEILIAIALLAAIAGLLVTNLDRILGGGREQVARLFVEETLETPLTAYRVNMGRYPSTEEGLEALVKKPSDEAVNWRGPYVKKLNPDPWGTPYQYAYPGERNASGFDLWSLGPDGIESEDDIGNWVAGSGEEL</sequence>
<feature type="domain" description="Type II secretion system protein GspG C-terminal" evidence="2">
    <location>
        <begin position="47"/>
        <end position="143"/>
    </location>
</feature>
<dbReference type="NCBIfam" id="TIGR02532">
    <property type="entry name" value="IV_pilin_GFxxxE"/>
    <property type="match status" value="1"/>
</dbReference>
<dbReference type="RefSeq" id="WP_136079759.1">
    <property type="nucleotide sequence ID" value="NZ_CAAHFG010000001.1"/>
</dbReference>
<keyword evidence="1" id="KW-0812">Transmembrane</keyword>
<dbReference type="Pfam" id="PF08334">
    <property type="entry name" value="T2SSG"/>
    <property type="match status" value="1"/>
</dbReference>
<keyword evidence="4" id="KW-1185">Reference proteome</keyword>
<evidence type="ECO:0000313" key="4">
    <source>
        <dbReference type="Proteomes" id="UP000366872"/>
    </source>
</evidence>
<gene>
    <name evidence="3" type="primary">pulG</name>
    <name evidence="3" type="ORF">PDESU_02825</name>
</gene>
<feature type="transmembrane region" description="Helical" evidence="1">
    <location>
        <begin position="12"/>
        <end position="36"/>
    </location>
</feature>
<dbReference type="GO" id="GO:0015627">
    <property type="term" value="C:type II protein secretion system complex"/>
    <property type="evidence" value="ECO:0007669"/>
    <property type="project" value="InterPro"/>
</dbReference>
<dbReference type="GO" id="GO:0015628">
    <property type="term" value="P:protein secretion by the type II secretion system"/>
    <property type="evidence" value="ECO:0007669"/>
    <property type="project" value="InterPro"/>
</dbReference>
<protein>
    <submittedName>
        <fullName evidence="3">Type II secretion system protein G</fullName>
    </submittedName>
</protein>
<keyword evidence="1" id="KW-1133">Transmembrane helix</keyword>
<dbReference type="EMBL" id="CAAHFG010000001">
    <property type="protein sequence ID" value="VGO14266.1"/>
    <property type="molecule type" value="Genomic_DNA"/>
</dbReference>
<dbReference type="PROSITE" id="PS00409">
    <property type="entry name" value="PROKAR_NTER_METHYL"/>
    <property type="match status" value="1"/>
</dbReference>
<dbReference type="Pfam" id="PF07963">
    <property type="entry name" value="N_methyl"/>
    <property type="match status" value="1"/>
</dbReference>
<dbReference type="NCBIfam" id="TIGR01710">
    <property type="entry name" value="typeII_sec_gspG"/>
    <property type="match status" value="1"/>
</dbReference>
<organism evidence="3 4">
    <name type="scientific">Pontiella desulfatans</name>
    <dbReference type="NCBI Taxonomy" id="2750659"/>
    <lineage>
        <taxon>Bacteria</taxon>
        <taxon>Pseudomonadati</taxon>
        <taxon>Kiritimatiellota</taxon>
        <taxon>Kiritimatiellia</taxon>
        <taxon>Kiritimatiellales</taxon>
        <taxon>Pontiellaceae</taxon>
        <taxon>Pontiella</taxon>
    </lineage>
</organism>
<evidence type="ECO:0000259" key="2">
    <source>
        <dbReference type="Pfam" id="PF08334"/>
    </source>
</evidence>
<dbReference type="AlphaFoldDB" id="A0A6C2U4D9"/>
<dbReference type="Gene3D" id="3.30.700.10">
    <property type="entry name" value="Glycoprotein, Type 4 Pilin"/>
    <property type="match status" value="1"/>
</dbReference>
<evidence type="ECO:0000313" key="3">
    <source>
        <dbReference type="EMBL" id="VGO14266.1"/>
    </source>
</evidence>
<dbReference type="InterPro" id="IPR045584">
    <property type="entry name" value="Pilin-like"/>
</dbReference>
<dbReference type="SUPFAM" id="SSF54523">
    <property type="entry name" value="Pili subunits"/>
    <property type="match status" value="1"/>
</dbReference>
<accession>A0A6C2U4D9</accession>
<dbReference type="InterPro" id="IPR013545">
    <property type="entry name" value="T2SS_protein-GspG_C"/>
</dbReference>
<proteinExistence type="predicted"/>
<evidence type="ECO:0000256" key="1">
    <source>
        <dbReference type="SAM" id="Phobius"/>
    </source>
</evidence>
<reference evidence="3 4" key="1">
    <citation type="submission" date="2019-04" db="EMBL/GenBank/DDBJ databases">
        <authorList>
            <person name="Van Vliet M D."/>
        </authorList>
    </citation>
    <scope>NUCLEOTIDE SEQUENCE [LARGE SCALE GENOMIC DNA]</scope>
    <source>
        <strain evidence="3 4">F1</strain>
    </source>
</reference>
<dbReference type="Proteomes" id="UP000366872">
    <property type="component" value="Unassembled WGS sequence"/>
</dbReference>
<dbReference type="InterPro" id="IPR012902">
    <property type="entry name" value="N_methyl_site"/>
</dbReference>
<name>A0A6C2U4D9_PONDE</name>
<keyword evidence="1" id="KW-0472">Membrane</keyword>